<comment type="caution">
    <text evidence="2">The sequence shown here is derived from an EMBL/GenBank/DDBJ whole genome shotgun (WGS) entry which is preliminary data.</text>
</comment>
<proteinExistence type="predicted"/>
<name>A0A2H0DXW1_9BACT</name>
<evidence type="ECO:0000313" key="3">
    <source>
        <dbReference type="Proteomes" id="UP000231143"/>
    </source>
</evidence>
<dbReference type="EMBL" id="PCTT01000032">
    <property type="protein sequence ID" value="PIP87016.1"/>
    <property type="molecule type" value="Genomic_DNA"/>
</dbReference>
<reference evidence="2 3" key="1">
    <citation type="submission" date="2017-09" db="EMBL/GenBank/DDBJ databases">
        <title>Depth-based differentiation of microbial function through sediment-hosted aquifers and enrichment of novel symbionts in the deep terrestrial subsurface.</title>
        <authorList>
            <person name="Probst A.J."/>
            <person name="Ladd B."/>
            <person name="Jarett J.K."/>
            <person name="Geller-Mcgrath D.E."/>
            <person name="Sieber C.M."/>
            <person name="Emerson J.B."/>
            <person name="Anantharaman K."/>
            <person name="Thomas B.C."/>
            <person name="Malmstrom R."/>
            <person name="Stieglmeier M."/>
            <person name="Klingl A."/>
            <person name="Woyke T."/>
            <person name="Ryan C.M."/>
            <person name="Banfield J.F."/>
        </authorList>
    </citation>
    <scope>NUCLEOTIDE SEQUENCE [LARGE SCALE GENOMIC DNA]</scope>
    <source>
        <strain evidence="2">CG22_combo_CG10-13_8_21_14_all_36_13</strain>
    </source>
</reference>
<evidence type="ECO:0000256" key="1">
    <source>
        <dbReference type="SAM" id="Phobius"/>
    </source>
</evidence>
<gene>
    <name evidence="2" type="ORF">COW81_02435</name>
</gene>
<keyword evidence="1" id="KW-0472">Membrane</keyword>
<keyword evidence="1" id="KW-0812">Transmembrane</keyword>
<feature type="transmembrane region" description="Helical" evidence="1">
    <location>
        <begin position="36"/>
        <end position="59"/>
    </location>
</feature>
<accession>A0A2H0DXW1</accession>
<feature type="transmembrane region" description="Helical" evidence="1">
    <location>
        <begin position="80"/>
        <end position="98"/>
    </location>
</feature>
<feature type="transmembrane region" description="Helical" evidence="1">
    <location>
        <begin position="7"/>
        <end position="24"/>
    </location>
</feature>
<organism evidence="2 3">
    <name type="scientific">Candidatus Campbellbacteria bacterium CG22_combo_CG10-13_8_21_14_all_36_13</name>
    <dbReference type="NCBI Taxonomy" id="1974529"/>
    <lineage>
        <taxon>Bacteria</taxon>
        <taxon>Candidatus Campbelliibacteriota</taxon>
    </lineage>
</organism>
<sequence length="100" mass="11449">MKKHPFFNALFAGLYIVLIVFIISTFVDSPDQKGTILIPMTILSLLVLSVATMAFLFGYEPFRLFYDGQRKEAVQYFLRTILYFALIALSFLAILLFTPL</sequence>
<protein>
    <submittedName>
        <fullName evidence="2">Uncharacterized protein</fullName>
    </submittedName>
</protein>
<dbReference type="Proteomes" id="UP000231143">
    <property type="component" value="Unassembled WGS sequence"/>
</dbReference>
<evidence type="ECO:0000313" key="2">
    <source>
        <dbReference type="EMBL" id="PIP87016.1"/>
    </source>
</evidence>
<keyword evidence="1" id="KW-1133">Transmembrane helix</keyword>
<dbReference type="AlphaFoldDB" id="A0A2H0DXW1"/>